<reference evidence="1 2" key="1">
    <citation type="submission" date="2014-04" db="EMBL/GenBank/DDBJ databases">
        <title>Genome evolution of avian class.</title>
        <authorList>
            <person name="Zhang G."/>
            <person name="Li C."/>
        </authorList>
    </citation>
    <scope>NUCLEOTIDE SEQUENCE [LARGE SCALE GENOMIC DNA]</scope>
    <source>
        <strain evidence="1">BGI_N323</strain>
    </source>
</reference>
<evidence type="ECO:0000313" key="1">
    <source>
        <dbReference type="EMBL" id="KFP53451.1"/>
    </source>
</evidence>
<feature type="non-terminal residue" evidence="1">
    <location>
        <position position="1"/>
    </location>
</feature>
<dbReference type="AlphaFoldDB" id="A0A091M4F9"/>
<name>A0A091M4F9_CATAU</name>
<accession>A0A091M4F9</accession>
<sequence length="76" mass="8227">VRLALPLQDKHGRKCFAGYGSGCSAPNRTLGADPAKHLLTHTNNTADFKTLLMCLTLGMLVSAFLEGPDRPIVYKL</sequence>
<keyword evidence="2" id="KW-1185">Reference proteome</keyword>
<organism evidence="1 2">
    <name type="scientific">Cathartes aura</name>
    <name type="common">Turkey vulture</name>
    <name type="synonym">Vultur aura</name>
    <dbReference type="NCBI Taxonomy" id="43455"/>
    <lineage>
        <taxon>Eukaryota</taxon>
        <taxon>Metazoa</taxon>
        <taxon>Chordata</taxon>
        <taxon>Craniata</taxon>
        <taxon>Vertebrata</taxon>
        <taxon>Euteleostomi</taxon>
        <taxon>Archelosauria</taxon>
        <taxon>Archosauria</taxon>
        <taxon>Dinosauria</taxon>
        <taxon>Saurischia</taxon>
        <taxon>Theropoda</taxon>
        <taxon>Coelurosauria</taxon>
        <taxon>Aves</taxon>
        <taxon>Neognathae</taxon>
        <taxon>Neoaves</taxon>
        <taxon>Telluraves</taxon>
        <taxon>Accipitrimorphae</taxon>
        <taxon>Accipitriformes</taxon>
        <taxon>Cathartidae</taxon>
        <taxon>Cathartes</taxon>
    </lineage>
</organism>
<dbReference type="EMBL" id="KL313088">
    <property type="protein sequence ID" value="KFP53451.1"/>
    <property type="molecule type" value="Genomic_DNA"/>
</dbReference>
<protein>
    <submittedName>
        <fullName evidence="1">Uncharacterized protein</fullName>
    </submittedName>
</protein>
<evidence type="ECO:0000313" key="2">
    <source>
        <dbReference type="Proteomes" id="UP000053745"/>
    </source>
</evidence>
<dbReference type="OrthoDB" id="9370715at2759"/>
<gene>
    <name evidence="1" type="ORF">N323_11466</name>
</gene>
<proteinExistence type="predicted"/>
<dbReference type="Proteomes" id="UP000053745">
    <property type="component" value="Unassembled WGS sequence"/>
</dbReference>
<feature type="non-terminal residue" evidence="1">
    <location>
        <position position="76"/>
    </location>
</feature>